<reference evidence="2" key="1">
    <citation type="submission" date="2019-12" db="EMBL/GenBank/DDBJ databases">
        <title>An insight into the sialome of adult female Ixodes ricinus ticks feeding for 6 days.</title>
        <authorList>
            <person name="Perner J."/>
            <person name="Ribeiro J.M.C."/>
        </authorList>
    </citation>
    <scope>NUCLEOTIDE SEQUENCE</scope>
    <source>
        <strain evidence="2">Semi-engorged</strain>
        <tissue evidence="2">Salivary glands</tissue>
    </source>
</reference>
<evidence type="ECO:0000256" key="1">
    <source>
        <dbReference type="SAM" id="MobiDB-lite"/>
    </source>
</evidence>
<organism evidence="2">
    <name type="scientific">Ixodes ricinus</name>
    <name type="common">Common tick</name>
    <name type="synonym">Acarus ricinus</name>
    <dbReference type="NCBI Taxonomy" id="34613"/>
    <lineage>
        <taxon>Eukaryota</taxon>
        <taxon>Metazoa</taxon>
        <taxon>Ecdysozoa</taxon>
        <taxon>Arthropoda</taxon>
        <taxon>Chelicerata</taxon>
        <taxon>Arachnida</taxon>
        <taxon>Acari</taxon>
        <taxon>Parasitiformes</taxon>
        <taxon>Ixodida</taxon>
        <taxon>Ixodoidea</taxon>
        <taxon>Ixodidae</taxon>
        <taxon>Ixodinae</taxon>
        <taxon>Ixodes</taxon>
    </lineage>
</organism>
<feature type="region of interest" description="Disordered" evidence="1">
    <location>
        <begin position="98"/>
        <end position="124"/>
    </location>
</feature>
<evidence type="ECO:0000313" key="2">
    <source>
        <dbReference type="EMBL" id="MXU96859.1"/>
    </source>
</evidence>
<sequence>MHASTAVSACCAQLRGIPATASVVPCSAGCPWQFAGVGDLRRRQLHACSYVVHPTRSDSSPVRLPGSSIVRTLLHSRGKTKHKEAGRGPAVHAVTVSSTRNNRGAADSRPKASGAPAPVMHTDARPELRVERALLKLELPDWFRLHYKPSPILDKSKQFDAFSWTKLRSSVRIPRRASPLPNDKRNLIIPKRVTFRPTCYDVTGLGSRPRPWQSRSMRTPYLGWRPGPGERL</sequence>
<protein>
    <submittedName>
        <fullName evidence="2">Uncharacterized protein</fullName>
    </submittedName>
</protein>
<proteinExistence type="predicted"/>
<name>A0A6B0V4B0_IXORI</name>
<dbReference type="EMBL" id="GIFC01014776">
    <property type="protein sequence ID" value="MXU96859.1"/>
    <property type="molecule type" value="Transcribed_RNA"/>
</dbReference>
<accession>A0A6B0V4B0</accession>
<dbReference type="AlphaFoldDB" id="A0A6B0V4B0"/>